<keyword evidence="6" id="KW-0560">Oxidoreductase</keyword>
<reference evidence="8 9" key="1">
    <citation type="submission" date="2018-02" db="EMBL/GenBank/DDBJ databases">
        <title>Genomic Encyclopedia of Archaeal and Bacterial Type Strains, Phase II (KMG-II): from individual species to whole genera.</title>
        <authorList>
            <person name="Goeker M."/>
        </authorList>
    </citation>
    <scope>NUCLEOTIDE SEQUENCE [LARGE SCALE GENOMIC DNA]</scope>
    <source>
        <strain evidence="8 9">DSM 29526</strain>
    </source>
</reference>
<evidence type="ECO:0000313" key="8">
    <source>
        <dbReference type="EMBL" id="PPK88135.1"/>
    </source>
</evidence>
<dbReference type="SUPFAM" id="SSF55469">
    <property type="entry name" value="FMN-dependent nitroreductase-like"/>
    <property type="match status" value="1"/>
</dbReference>
<proteinExistence type="inferred from homology"/>
<dbReference type="OrthoDB" id="9809288at2"/>
<dbReference type="CDD" id="cd02149">
    <property type="entry name" value="NfsB-like"/>
    <property type="match status" value="1"/>
</dbReference>
<organism evidence="8 9">
    <name type="scientific">Neolewinella xylanilytica</name>
    <dbReference type="NCBI Taxonomy" id="1514080"/>
    <lineage>
        <taxon>Bacteria</taxon>
        <taxon>Pseudomonadati</taxon>
        <taxon>Bacteroidota</taxon>
        <taxon>Saprospiria</taxon>
        <taxon>Saprospirales</taxon>
        <taxon>Lewinellaceae</taxon>
        <taxon>Neolewinella</taxon>
    </lineage>
</organism>
<comment type="caution">
    <text evidence="8">The sequence shown here is derived from an EMBL/GenBank/DDBJ whole genome shotgun (WGS) entry which is preliminary data.</text>
</comment>
<dbReference type="RefSeq" id="WP_104419511.1">
    <property type="nucleotide sequence ID" value="NZ_PTJC01000005.1"/>
</dbReference>
<accession>A0A2S6I9G3</accession>
<keyword evidence="3" id="KW-0285">Flavoprotein</keyword>
<dbReference type="Gene3D" id="3.40.109.10">
    <property type="entry name" value="NADH Oxidase"/>
    <property type="match status" value="1"/>
</dbReference>
<evidence type="ECO:0000256" key="4">
    <source>
        <dbReference type="ARBA" id="ARBA00022643"/>
    </source>
</evidence>
<dbReference type="GO" id="GO:0016491">
    <property type="term" value="F:oxidoreductase activity"/>
    <property type="evidence" value="ECO:0007669"/>
    <property type="project" value="UniProtKB-KW"/>
</dbReference>
<evidence type="ECO:0000313" key="9">
    <source>
        <dbReference type="Proteomes" id="UP000237662"/>
    </source>
</evidence>
<feature type="domain" description="Nitroreductase" evidence="7">
    <location>
        <begin position="7"/>
        <end position="185"/>
    </location>
</feature>
<dbReference type="Proteomes" id="UP000237662">
    <property type="component" value="Unassembled WGS sequence"/>
</dbReference>
<evidence type="ECO:0000256" key="6">
    <source>
        <dbReference type="ARBA" id="ARBA00023002"/>
    </source>
</evidence>
<dbReference type="InterPro" id="IPR029479">
    <property type="entry name" value="Nitroreductase"/>
</dbReference>
<dbReference type="PANTHER" id="PTHR43673">
    <property type="entry name" value="NAD(P)H NITROREDUCTASE YDGI-RELATED"/>
    <property type="match status" value="1"/>
</dbReference>
<comment type="cofactor">
    <cofactor evidence="1">
        <name>FMN</name>
        <dbReference type="ChEBI" id="CHEBI:58210"/>
    </cofactor>
</comment>
<dbReference type="EMBL" id="PTJC01000005">
    <property type="protein sequence ID" value="PPK88135.1"/>
    <property type="molecule type" value="Genomic_DNA"/>
</dbReference>
<comment type="similarity">
    <text evidence="2">Belongs to the nitroreductase family.</text>
</comment>
<protein>
    <submittedName>
        <fullName evidence="8">Nitroreductase</fullName>
    </submittedName>
</protein>
<keyword evidence="5" id="KW-0521">NADP</keyword>
<gene>
    <name evidence="8" type="ORF">CLV84_1099</name>
</gene>
<keyword evidence="4" id="KW-0288">FMN</keyword>
<evidence type="ECO:0000259" key="7">
    <source>
        <dbReference type="Pfam" id="PF00881"/>
    </source>
</evidence>
<sequence length="209" mass="23618">MQLIESLRWRYATKRFDENRRVSDADLKSLEEAVNLAATSFGLQPFRVVVVSDPELKEQLRTASYNQPQLTECSHVFVFAAMKKMPAEQIDRYMDRTAEVRGVPRDQLDDYANYMKGSVAGKSVESIEAWNKRQAYIGLGTLLAAAAELRIDTCPMEGFDAGEYDRLLGLTEKGLTATVIAPVGYRSEEDATQHKEKVRVPLEEMFTAR</sequence>
<dbReference type="InterPro" id="IPR033878">
    <property type="entry name" value="NfsB-like"/>
</dbReference>
<name>A0A2S6I9G3_9BACT</name>
<evidence type="ECO:0000256" key="3">
    <source>
        <dbReference type="ARBA" id="ARBA00022630"/>
    </source>
</evidence>
<dbReference type="PANTHER" id="PTHR43673:SF2">
    <property type="entry name" value="NITROREDUCTASE"/>
    <property type="match status" value="1"/>
</dbReference>
<dbReference type="AlphaFoldDB" id="A0A2S6I9G3"/>
<evidence type="ECO:0000256" key="5">
    <source>
        <dbReference type="ARBA" id="ARBA00022857"/>
    </source>
</evidence>
<dbReference type="InterPro" id="IPR000415">
    <property type="entry name" value="Nitroreductase-like"/>
</dbReference>
<evidence type="ECO:0000256" key="2">
    <source>
        <dbReference type="ARBA" id="ARBA00007118"/>
    </source>
</evidence>
<keyword evidence="9" id="KW-1185">Reference proteome</keyword>
<evidence type="ECO:0000256" key="1">
    <source>
        <dbReference type="ARBA" id="ARBA00001917"/>
    </source>
</evidence>
<dbReference type="Pfam" id="PF00881">
    <property type="entry name" value="Nitroreductase"/>
    <property type="match status" value="1"/>
</dbReference>